<dbReference type="Gene3D" id="2.10.240.10">
    <property type="entry name" value="Dihydroorotate dehydrogenase, electron transfer subunit"/>
    <property type="match status" value="1"/>
</dbReference>
<dbReference type="InterPro" id="IPR037117">
    <property type="entry name" value="Dihydroorotate_DH_ele_sf"/>
</dbReference>
<dbReference type="Pfam" id="PF10418">
    <property type="entry name" value="DHODB_Fe-S_bind"/>
    <property type="match status" value="1"/>
</dbReference>
<evidence type="ECO:0000313" key="2">
    <source>
        <dbReference type="EMBL" id="MFB9840034.1"/>
    </source>
</evidence>
<keyword evidence="3" id="KW-1185">Reference proteome</keyword>
<dbReference type="PANTHER" id="PTHR43513">
    <property type="entry name" value="DIHYDROOROTATE DEHYDROGENASE B (NAD(+)), ELECTRON TRANSFER SUBUNIT"/>
    <property type="match status" value="1"/>
</dbReference>
<evidence type="ECO:0000313" key="3">
    <source>
        <dbReference type="Proteomes" id="UP001589627"/>
    </source>
</evidence>
<dbReference type="InterPro" id="IPR039261">
    <property type="entry name" value="FNR_nucleotide-bd"/>
</dbReference>
<reference evidence="2 3" key="1">
    <citation type="submission" date="2024-09" db="EMBL/GenBank/DDBJ databases">
        <authorList>
            <person name="Sun Q."/>
            <person name="Mori K."/>
        </authorList>
    </citation>
    <scope>NUCLEOTIDE SEQUENCE [LARGE SCALE GENOMIC DNA]</scope>
    <source>
        <strain evidence="2 3">TBRC 0563</strain>
    </source>
</reference>
<comment type="caution">
    <text evidence="2">The sequence shown here is derived from an EMBL/GenBank/DDBJ whole genome shotgun (WGS) entry which is preliminary data.</text>
</comment>
<name>A0ABV5Z152_9ACTN</name>
<proteinExistence type="predicted"/>
<gene>
    <name evidence="2" type="ORF">ACFFNX_48590</name>
</gene>
<protein>
    <submittedName>
        <fullName evidence="2">Dihydroorotate dehydrogenase electron transfer subunit</fullName>
    </submittedName>
</protein>
<dbReference type="InterPro" id="IPR019480">
    <property type="entry name" value="Dihydroorotate_DH_Fe-S-bd"/>
</dbReference>
<dbReference type="SUPFAM" id="SSF52343">
    <property type="entry name" value="Ferredoxin reductase-like, C-terminal NADP-linked domain"/>
    <property type="match status" value="1"/>
</dbReference>
<feature type="domain" description="Dihydroorotate dehydrogenase electron transfer subunit iron-sulphur cluster binding" evidence="1">
    <location>
        <begin position="68"/>
        <end position="109"/>
    </location>
</feature>
<dbReference type="Proteomes" id="UP001589627">
    <property type="component" value="Unassembled WGS sequence"/>
</dbReference>
<feature type="non-terminal residue" evidence="2">
    <location>
        <position position="1"/>
    </location>
</feature>
<accession>A0ABV5Z152</accession>
<sequence length="134" mass="13729">GARRAGDSVAVATADGSLGSAGTVEDLLPSAIEGALAEVVYACAPLKTLQSVSRTCTKYGIPAQVAVEEPMACGTGVCMACVLPVIGDDGATHMVRTCVDGPVFRGERVRWDDVGTIPFDALGAPRALRLGERP</sequence>
<dbReference type="EMBL" id="JBHLZP010000896">
    <property type="protein sequence ID" value="MFB9840034.1"/>
    <property type="molecule type" value="Genomic_DNA"/>
</dbReference>
<dbReference type="InterPro" id="IPR050353">
    <property type="entry name" value="PyrK_electron_transfer"/>
</dbReference>
<dbReference type="PANTHER" id="PTHR43513:SF3">
    <property type="entry name" value="DIHYDROOROTATE DEHYDROGENASE B (NAD(+)), ELECTRON TRANSFER SUBUNIT-RELATED"/>
    <property type="match status" value="1"/>
</dbReference>
<evidence type="ECO:0000259" key="1">
    <source>
        <dbReference type="Pfam" id="PF10418"/>
    </source>
</evidence>
<organism evidence="2 3">
    <name type="scientific">Actinoallomurus acaciae</name>
    <dbReference type="NCBI Taxonomy" id="502577"/>
    <lineage>
        <taxon>Bacteria</taxon>
        <taxon>Bacillati</taxon>
        <taxon>Actinomycetota</taxon>
        <taxon>Actinomycetes</taxon>
        <taxon>Streptosporangiales</taxon>
        <taxon>Thermomonosporaceae</taxon>
        <taxon>Actinoallomurus</taxon>
    </lineage>
</organism>